<dbReference type="InterPro" id="IPR053137">
    <property type="entry name" value="NLR-like"/>
</dbReference>
<name>A0A2T4A233_TRIHA</name>
<sequence length="375" mass="41105">MVHSDEFTVGWICAISTELTAAQSFLDEKYDSVTNVSQGDYNNYTLGQIASHNVVMTVLPDGEHGTAAAAVVAVTMLNKFPNIRIGLMVGIAGGAPSKNHDIRLGDVVVSYPLDGRGGVLQYDFGKTIQNQAFQITRFLDPPPFLLRSAVSALMANYESSGHDIKRTIEKIIEQTPRLREKYQRPPLSSDILYRSAIIHPTDSENPCLELCGVDPSRTIRREPRDNDYEDDPAIHYGVIASAKRVMKDAQIRDKLAAEKNVLCFEMEAAGLMNLFPCLVIRGICDYSDTHKNKQWQGYAAMTAAAYAKDLLSLMPSVQIAAVQPSKEDFASMAGTKPGEAASGRPGGMRCYLTVPPTVCVLHVVEVETELMPMSM</sequence>
<evidence type="ECO:0000313" key="2">
    <source>
        <dbReference type="EMBL" id="PTB51120.1"/>
    </source>
</evidence>
<dbReference type="Gene3D" id="3.40.50.1580">
    <property type="entry name" value="Nucleoside phosphorylase domain"/>
    <property type="match status" value="1"/>
</dbReference>
<dbReference type="PANTHER" id="PTHR46082:SF11">
    <property type="entry name" value="AAA+ ATPASE DOMAIN-CONTAINING PROTEIN-RELATED"/>
    <property type="match status" value="1"/>
</dbReference>
<dbReference type="GeneID" id="36633079"/>
<dbReference type="PANTHER" id="PTHR46082">
    <property type="entry name" value="ATP/GTP-BINDING PROTEIN-RELATED"/>
    <property type="match status" value="1"/>
</dbReference>
<dbReference type="InterPro" id="IPR035994">
    <property type="entry name" value="Nucleoside_phosphorylase_sf"/>
</dbReference>
<evidence type="ECO:0000259" key="1">
    <source>
        <dbReference type="Pfam" id="PF01048"/>
    </source>
</evidence>
<accession>A0A2T4A233</accession>
<dbReference type="SUPFAM" id="SSF53167">
    <property type="entry name" value="Purine and uridine phosphorylases"/>
    <property type="match status" value="1"/>
</dbReference>
<organism evidence="2 3">
    <name type="scientific">Trichoderma harzianum CBS 226.95</name>
    <dbReference type="NCBI Taxonomy" id="983964"/>
    <lineage>
        <taxon>Eukaryota</taxon>
        <taxon>Fungi</taxon>
        <taxon>Dikarya</taxon>
        <taxon>Ascomycota</taxon>
        <taxon>Pezizomycotina</taxon>
        <taxon>Sordariomycetes</taxon>
        <taxon>Hypocreomycetidae</taxon>
        <taxon>Hypocreales</taxon>
        <taxon>Hypocreaceae</taxon>
        <taxon>Trichoderma</taxon>
    </lineage>
</organism>
<dbReference type="Pfam" id="PF01048">
    <property type="entry name" value="PNP_UDP_1"/>
    <property type="match status" value="1"/>
</dbReference>
<dbReference type="GO" id="GO:0003824">
    <property type="term" value="F:catalytic activity"/>
    <property type="evidence" value="ECO:0007669"/>
    <property type="project" value="InterPro"/>
</dbReference>
<proteinExistence type="predicted"/>
<reference evidence="2 3" key="1">
    <citation type="submission" date="2016-07" db="EMBL/GenBank/DDBJ databases">
        <title>Multiple horizontal gene transfer events from other fungi enriched the ability of initially mycotrophic Trichoderma (Ascomycota) to feed on dead plant biomass.</title>
        <authorList>
            <consortium name="DOE Joint Genome Institute"/>
            <person name="Aerts A."/>
            <person name="Atanasova L."/>
            <person name="Chenthamara K."/>
            <person name="Zhang J."/>
            <person name="Grujic M."/>
            <person name="Henrissat B."/>
            <person name="Kuo A."/>
            <person name="Salamov A."/>
            <person name="Lipzen A."/>
            <person name="Labutti K."/>
            <person name="Barry K."/>
            <person name="Miao Y."/>
            <person name="Rahimi M.J."/>
            <person name="Shen Q."/>
            <person name="Grigoriev I.V."/>
            <person name="Kubicek C.P."/>
            <person name="Druzhinina I.S."/>
        </authorList>
    </citation>
    <scope>NUCLEOTIDE SEQUENCE [LARGE SCALE GENOMIC DNA]</scope>
    <source>
        <strain evidence="2 3">CBS 226.95</strain>
    </source>
</reference>
<evidence type="ECO:0000313" key="3">
    <source>
        <dbReference type="Proteomes" id="UP000241690"/>
    </source>
</evidence>
<gene>
    <name evidence="2" type="ORF">M431DRAFT_93666</name>
</gene>
<dbReference type="GO" id="GO:0009116">
    <property type="term" value="P:nucleoside metabolic process"/>
    <property type="evidence" value="ECO:0007669"/>
    <property type="project" value="InterPro"/>
</dbReference>
<keyword evidence="3" id="KW-1185">Reference proteome</keyword>
<dbReference type="RefSeq" id="XP_024770797.1">
    <property type="nucleotide sequence ID" value="XM_024924496.1"/>
</dbReference>
<dbReference type="Proteomes" id="UP000241690">
    <property type="component" value="Unassembled WGS sequence"/>
</dbReference>
<dbReference type="EMBL" id="KZ679686">
    <property type="protein sequence ID" value="PTB51120.1"/>
    <property type="molecule type" value="Genomic_DNA"/>
</dbReference>
<dbReference type="InterPro" id="IPR000845">
    <property type="entry name" value="Nucleoside_phosphorylase_d"/>
</dbReference>
<protein>
    <recommendedName>
        <fullName evidence="1">Nucleoside phosphorylase domain-containing protein</fullName>
    </recommendedName>
</protein>
<feature type="domain" description="Nucleoside phosphorylase" evidence="1">
    <location>
        <begin position="9"/>
        <end position="159"/>
    </location>
</feature>
<dbReference type="STRING" id="983964.A0A2T4A233"/>
<dbReference type="AlphaFoldDB" id="A0A2T4A233"/>